<evidence type="ECO:0000259" key="2">
    <source>
        <dbReference type="Pfam" id="PF07835"/>
    </source>
</evidence>
<dbReference type="EMBL" id="CP061035">
    <property type="protein sequence ID" value="QQV76909.1"/>
    <property type="molecule type" value="Genomic_DNA"/>
</dbReference>
<reference evidence="4" key="1">
    <citation type="submission" date="2020-09" db="EMBL/GenBank/DDBJ databases">
        <title>Sphingomonas sp., a new species isolated from pork steak.</title>
        <authorList>
            <person name="Heidler von Heilborn D."/>
        </authorList>
    </citation>
    <scope>NUCLEOTIDE SEQUENCE [LARGE SCALE GENOMIC DNA]</scope>
</reference>
<dbReference type="KEGG" id="sari:H5J25_16205"/>
<gene>
    <name evidence="3" type="ORF">H5J25_16205</name>
</gene>
<dbReference type="Gene3D" id="1.20.5.160">
    <property type="entry name" value="Bacterial aa3 type cytochrome c oxidase subunit IV"/>
    <property type="match status" value="1"/>
</dbReference>
<feature type="domain" description="Cytochrome c oxidase subunit IV bacterial aa3 type" evidence="2">
    <location>
        <begin position="2"/>
        <end position="34"/>
    </location>
</feature>
<keyword evidence="4" id="KW-1185">Reference proteome</keyword>
<dbReference type="SUPFAM" id="SSF81469">
    <property type="entry name" value="Bacterial aa3 type cytochrome c oxidase subunit IV"/>
    <property type="match status" value="1"/>
</dbReference>
<accession>A0A974NTT7</accession>
<name>A0A974NTT7_9SPHN</name>
<protein>
    <submittedName>
        <fullName evidence="3">Aa3-type cytochrome c oxidase subunit IV</fullName>
    </submittedName>
</protein>
<evidence type="ECO:0000256" key="1">
    <source>
        <dbReference type="SAM" id="Phobius"/>
    </source>
</evidence>
<feature type="transmembrane region" description="Helical" evidence="1">
    <location>
        <begin position="20"/>
        <end position="40"/>
    </location>
</feature>
<dbReference type="AlphaFoldDB" id="A0A974NTT7"/>
<evidence type="ECO:0000313" key="4">
    <source>
        <dbReference type="Proteomes" id="UP000595894"/>
    </source>
</evidence>
<evidence type="ECO:0000313" key="3">
    <source>
        <dbReference type="EMBL" id="QQV76909.1"/>
    </source>
</evidence>
<sequence length="41" mass="4402">MAGKGDLKAHEQTYFQVIGMLKWGAVACAVIAAAVIWLIAR</sequence>
<keyword evidence="1" id="KW-1133">Transmembrane helix</keyword>
<dbReference type="RefSeq" id="WP_202092871.1">
    <property type="nucleotide sequence ID" value="NZ_CP061035.1"/>
</dbReference>
<organism evidence="3 4">
    <name type="scientific">Sphingomonas aliaeris</name>
    <dbReference type="NCBI Taxonomy" id="2759526"/>
    <lineage>
        <taxon>Bacteria</taxon>
        <taxon>Pseudomonadati</taxon>
        <taxon>Pseudomonadota</taxon>
        <taxon>Alphaproteobacteria</taxon>
        <taxon>Sphingomonadales</taxon>
        <taxon>Sphingomonadaceae</taxon>
        <taxon>Sphingomonas</taxon>
    </lineage>
</organism>
<dbReference type="InterPro" id="IPR036596">
    <property type="entry name" value="Cyt-C_aa3_sf"/>
</dbReference>
<keyword evidence="1" id="KW-0472">Membrane</keyword>
<dbReference type="Pfam" id="PF07835">
    <property type="entry name" value="COX4_pro_2"/>
    <property type="match status" value="1"/>
</dbReference>
<dbReference type="InterPro" id="IPR012422">
    <property type="entry name" value="Cyt_c_oxidase_su4_bac-aa3"/>
</dbReference>
<dbReference type="Proteomes" id="UP000595894">
    <property type="component" value="Chromosome"/>
</dbReference>
<keyword evidence="1" id="KW-0812">Transmembrane</keyword>
<proteinExistence type="predicted"/>